<organism evidence="2 3">
    <name type="scientific">Cytobacillus kochii</name>
    <dbReference type="NCBI Taxonomy" id="859143"/>
    <lineage>
        <taxon>Bacteria</taxon>
        <taxon>Bacillati</taxon>
        <taxon>Bacillota</taxon>
        <taxon>Bacilli</taxon>
        <taxon>Bacillales</taxon>
        <taxon>Bacillaceae</taxon>
        <taxon>Cytobacillus</taxon>
    </lineage>
</organism>
<dbReference type="PROSITE" id="PS51782">
    <property type="entry name" value="LYSM"/>
    <property type="match status" value="2"/>
</dbReference>
<accession>A0A248TIL6</accession>
<dbReference type="Pfam" id="PF01476">
    <property type="entry name" value="LysM"/>
    <property type="match status" value="2"/>
</dbReference>
<feature type="domain" description="LysM" evidence="1">
    <location>
        <begin position="108"/>
        <end position="151"/>
    </location>
</feature>
<evidence type="ECO:0000313" key="2">
    <source>
        <dbReference type="EMBL" id="ASV68043.1"/>
    </source>
</evidence>
<proteinExistence type="predicted"/>
<name>A0A248TIL6_9BACI</name>
<reference evidence="2 3" key="1">
    <citation type="submission" date="2017-08" db="EMBL/GenBank/DDBJ databases">
        <title>Complete Genome Sequence of Bacillus kochii Oregon-R-modENCODE STRAIN BDGP4, isolated from Drosophila melanogaster gut.</title>
        <authorList>
            <person name="Wan K.H."/>
            <person name="Yu C."/>
            <person name="Park S."/>
            <person name="Hammonds A.S."/>
            <person name="Booth B.W."/>
            <person name="Celniker S.E."/>
        </authorList>
    </citation>
    <scope>NUCLEOTIDE SEQUENCE [LARGE SCALE GENOMIC DNA]</scope>
    <source>
        <strain evidence="2 3">BDGP4</strain>
    </source>
</reference>
<dbReference type="InterPro" id="IPR018392">
    <property type="entry name" value="LysM"/>
</dbReference>
<dbReference type="InterPro" id="IPR036779">
    <property type="entry name" value="LysM_dom_sf"/>
</dbReference>
<dbReference type="SMART" id="SM00257">
    <property type="entry name" value="LysM"/>
    <property type="match status" value="2"/>
</dbReference>
<keyword evidence="3" id="KW-1185">Reference proteome</keyword>
<dbReference type="PANTHER" id="PTHR33734">
    <property type="entry name" value="LYSM DOMAIN-CONTAINING GPI-ANCHORED PROTEIN 2"/>
    <property type="match status" value="1"/>
</dbReference>
<gene>
    <name evidence="2" type="ORF">CKF48_12390</name>
</gene>
<sequence length="218" mass="24810">MTVLKPRKERIFEARQRRMKIRRMKLTGILAATVIILAVIFSLNEQSSEAATYKVKKNDTLYRIAKKHNLSVEELKIHNQLVDNYITVGQSLDIPYPTNYQGLSGEPFIHIVAPGETLWRIAGRYGLSVEELKTLNNLKDNHINAFQPLTIIDEMYTSQAKLIGAADDRVLEFQADEEFFTLLAPLQSASRLQAFTGQDLFITYKKNSLLSIHSTQTP</sequence>
<dbReference type="KEGG" id="bko:CKF48_12390"/>
<dbReference type="Proteomes" id="UP000215137">
    <property type="component" value="Chromosome"/>
</dbReference>
<dbReference type="GO" id="GO:0008932">
    <property type="term" value="F:lytic endotransglycosylase activity"/>
    <property type="evidence" value="ECO:0007669"/>
    <property type="project" value="TreeGrafter"/>
</dbReference>
<dbReference type="Gene3D" id="3.10.350.10">
    <property type="entry name" value="LysM domain"/>
    <property type="match status" value="2"/>
</dbReference>
<dbReference type="CDD" id="cd00118">
    <property type="entry name" value="LysM"/>
    <property type="match status" value="2"/>
</dbReference>
<dbReference type="AlphaFoldDB" id="A0A248TIL6"/>
<dbReference type="SUPFAM" id="SSF54106">
    <property type="entry name" value="LysM domain"/>
    <property type="match status" value="2"/>
</dbReference>
<evidence type="ECO:0000259" key="1">
    <source>
        <dbReference type="PROSITE" id="PS51782"/>
    </source>
</evidence>
<dbReference type="OrthoDB" id="2572716at2"/>
<protein>
    <recommendedName>
        <fullName evidence="1">LysM domain-containing protein</fullName>
    </recommendedName>
</protein>
<feature type="domain" description="LysM" evidence="1">
    <location>
        <begin position="51"/>
        <end position="94"/>
    </location>
</feature>
<dbReference type="RefSeq" id="WP_095371612.1">
    <property type="nucleotide sequence ID" value="NZ_CP022983.1"/>
</dbReference>
<evidence type="ECO:0000313" key="3">
    <source>
        <dbReference type="Proteomes" id="UP000215137"/>
    </source>
</evidence>
<dbReference type="EMBL" id="CP022983">
    <property type="protein sequence ID" value="ASV68043.1"/>
    <property type="molecule type" value="Genomic_DNA"/>
</dbReference>
<dbReference type="PANTHER" id="PTHR33734:SF22">
    <property type="entry name" value="MEMBRANE-BOUND LYTIC MUREIN TRANSGLYCOSYLASE D"/>
    <property type="match status" value="1"/>
</dbReference>